<feature type="transmembrane region" description="Helical" evidence="13">
    <location>
        <begin position="162"/>
        <end position="182"/>
    </location>
</feature>
<keyword evidence="5" id="KW-0813">Transport</keyword>
<feature type="transmembrane region" description="Helical" evidence="13">
    <location>
        <begin position="133"/>
        <end position="150"/>
    </location>
</feature>
<evidence type="ECO:0000256" key="7">
    <source>
        <dbReference type="ARBA" id="ARBA00022475"/>
    </source>
</evidence>
<dbReference type="NCBIfam" id="TIGR00797">
    <property type="entry name" value="matE"/>
    <property type="match status" value="1"/>
</dbReference>
<evidence type="ECO:0000256" key="6">
    <source>
        <dbReference type="ARBA" id="ARBA00022449"/>
    </source>
</evidence>
<feature type="transmembrane region" description="Helical" evidence="13">
    <location>
        <begin position="419"/>
        <end position="438"/>
    </location>
</feature>
<reference evidence="15" key="1">
    <citation type="journal article" date="2019" name="Int. J. Syst. Evol. Microbiol.">
        <title>The Global Catalogue of Microorganisms (GCM) 10K type strain sequencing project: providing services to taxonomists for standard genome sequencing and annotation.</title>
        <authorList>
            <consortium name="The Broad Institute Genomics Platform"/>
            <consortium name="The Broad Institute Genome Sequencing Center for Infectious Disease"/>
            <person name="Wu L."/>
            <person name="Ma J."/>
        </authorList>
    </citation>
    <scope>NUCLEOTIDE SEQUENCE [LARGE SCALE GENOMIC DNA]</scope>
    <source>
        <strain evidence="15">JCM 16981</strain>
    </source>
</reference>
<dbReference type="EMBL" id="BAABCK010000065">
    <property type="protein sequence ID" value="GAA3730606.1"/>
    <property type="molecule type" value="Genomic_DNA"/>
</dbReference>
<sequence>MYHTESKREMWQQFITILWPILITQVLLYSMNLVDTMMSGRAGVADLAGVAIGSSFWAPVSTGINGVLLAVTAIVAQLLGAGLKDEVNHTVNQAMYIAAALTVSVAVLGFFFLDDLLVLMSLDASVHDIAYKYLAALSTGILPLFLFSVLRNFIDAQGLTRISLYVIATSLPLNVLFNYAFIFGKFGLPALGGVGAGVATAITYWLILFIAAGMVLKVEKLKDFQVLKRFTLPDFSVIGHHLAVGIPIGILIFVETSIFSMMTLLIGIMFTTEIIAANQIVLNFTTMLFMLPLSISMSMTIVVGFSAGGGRFEEAKLYRTMGVASSLGLVGVASIILYLFREPISYLYTRDPDVVMITMPLFLFAIVYQFSDALQAAFQGILRGYKDVVWPSIIAIVSYWFIGMTTGYILAAYSAFEFYGLWIGIIAGLTCAAIGFYLRLRLIEKKKLQEHLQEGL</sequence>
<feature type="transmembrane region" description="Helical" evidence="13">
    <location>
        <begin position="12"/>
        <end position="30"/>
    </location>
</feature>
<proteinExistence type="inferred from homology"/>
<comment type="function">
    <text evidence="1">Multidrug efflux pump.</text>
</comment>
<dbReference type="PANTHER" id="PTHR43298:SF2">
    <property type="entry name" value="FMN_FAD EXPORTER YEEO-RELATED"/>
    <property type="match status" value="1"/>
</dbReference>
<comment type="caution">
    <text evidence="14">The sequence shown here is derived from an EMBL/GenBank/DDBJ whole genome shotgun (WGS) entry which is preliminary data.</text>
</comment>
<evidence type="ECO:0000256" key="5">
    <source>
        <dbReference type="ARBA" id="ARBA00022448"/>
    </source>
</evidence>
<keyword evidence="8 13" id="KW-0812">Transmembrane</keyword>
<dbReference type="PIRSF" id="PIRSF006603">
    <property type="entry name" value="DinF"/>
    <property type="match status" value="1"/>
</dbReference>
<dbReference type="Proteomes" id="UP001500920">
    <property type="component" value="Unassembled WGS sequence"/>
</dbReference>
<accession>A0ABP7F6I9</accession>
<evidence type="ECO:0000256" key="9">
    <source>
        <dbReference type="ARBA" id="ARBA00022989"/>
    </source>
</evidence>
<keyword evidence="11 13" id="KW-0472">Membrane</keyword>
<evidence type="ECO:0000256" key="12">
    <source>
        <dbReference type="ARBA" id="ARBA00031636"/>
    </source>
</evidence>
<feature type="transmembrane region" description="Helical" evidence="13">
    <location>
        <begin position="317"/>
        <end position="340"/>
    </location>
</feature>
<evidence type="ECO:0000256" key="11">
    <source>
        <dbReference type="ARBA" id="ARBA00023136"/>
    </source>
</evidence>
<evidence type="ECO:0000313" key="15">
    <source>
        <dbReference type="Proteomes" id="UP001500920"/>
    </source>
</evidence>
<evidence type="ECO:0000256" key="1">
    <source>
        <dbReference type="ARBA" id="ARBA00003408"/>
    </source>
</evidence>
<feature type="transmembrane region" description="Helical" evidence="13">
    <location>
        <begin position="237"/>
        <end position="268"/>
    </location>
</feature>
<comment type="similarity">
    <text evidence="3">Belongs to the multi antimicrobial extrusion (MATE) (TC 2.A.66.1) family.</text>
</comment>
<evidence type="ECO:0000256" key="8">
    <source>
        <dbReference type="ARBA" id="ARBA00022692"/>
    </source>
</evidence>
<evidence type="ECO:0000256" key="3">
    <source>
        <dbReference type="ARBA" id="ARBA00010199"/>
    </source>
</evidence>
<organism evidence="14 15">
    <name type="scientific">Salinicoccus jeotgali</name>
    <dbReference type="NCBI Taxonomy" id="381634"/>
    <lineage>
        <taxon>Bacteria</taxon>
        <taxon>Bacillati</taxon>
        <taxon>Bacillota</taxon>
        <taxon>Bacilli</taxon>
        <taxon>Bacillales</taxon>
        <taxon>Staphylococcaceae</taxon>
        <taxon>Salinicoccus</taxon>
    </lineage>
</organism>
<name>A0ABP7F6I9_9STAP</name>
<keyword evidence="10" id="KW-0406">Ion transport</keyword>
<keyword evidence="6" id="KW-0050">Antiport</keyword>
<comment type="subcellular location">
    <subcellularLocation>
        <location evidence="2">Cell membrane</location>
        <topology evidence="2">Multi-pass membrane protein</topology>
    </subcellularLocation>
</comment>
<dbReference type="PANTHER" id="PTHR43298">
    <property type="entry name" value="MULTIDRUG RESISTANCE PROTEIN NORM-RELATED"/>
    <property type="match status" value="1"/>
</dbReference>
<dbReference type="CDD" id="cd13131">
    <property type="entry name" value="MATE_NorM_like"/>
    <property type="match status" value="1"/>
</dbReference>
<dbReference type="RefSeq" id="WP_344703773.1">
    <property type="nucleotide sequence ID" value="NZ_BAABCK010000065.1"/>
</dbReference>
<feature type="transmembrane region" description="Helical" evidence="13">
    <location>
        <begin position="194"/>
        <end position="216"/>
    </location>
</feature>
<keyword evidence="15" id="KW-1185">Reference proteome</keyword>
<evidence type="ECO:0000256" key="2">
    <source>
        <dbReference type="ARBA" id="ARBA00004651"/>
    </source>
</evidence>
<feature type="transmembrane region" description="Helical" evidence="13">
    <location>
        <begin position="388"/>
        <end position="413"/>
    </location>
</feature>
<feature type="transmembrane region" description="Helical" evidence="13">
    <location>
        <begin position="280"/>
        <end position="305"/>
    </location>
</feature>
<keyword evidence="9 13" id="KW-1133">Transmembrane helix</keyword>
<evidence type="ECO:0000256" key="10">
    <source>
        <dbReference type="ARBA" id="ARBA00023065"/>
    </source>
</evidence>
<feature type="transmembrane region" description="Helical" evidence="13">
    <location>
        <begin position="66"/>
        <end position="83"/>
    </location>
</feature>
<feature type="transmembrane region" description="Helical" evidence="13">
    <location>
        <begin position="95"/>
        <end position="113"/>
    </location>
</feature>
<dbReference type="Pfam" id="PF01554">
    <property type="entry name" value="MatE"/>
    <property type="match status" value="2"/>
</dbReference>
<dbReference type="InterPro" id="IPR050222">
    <property type="entry name" value="MATE_MdtK"/>
</dbReference>
<feature type="transmembrane region" description="Helical" evidence="13">
    <location>
        <begin position="352"/>
        <end position="368"/>
    </location>
</feature>
<evidence type="ECO:0000256" key="4">
    <source>
        <dbReference type="ARBA" id="ARBA00020268"/>
    </source>
</evidence>
<evidence type="ECO:0000256" key="13">
    <source>
        <dbReference type="SAM" id="Phobius"/>
    </source>
</evidence>
<keyword evidence="7" id="KW-1003">Cell membrane</keyword>
<dbReference type="InterPro" id="IPR002528">
    <property type="entry name" value="MATE_fam"/>
</dbReference>
<evidence type="ECO:0000313" key="14">
    <source>
        <dbReference type="EMBL" id="GAA3730606.1"/>
    </source>
</evidence>
<protein>
    <recommendedName>
        <fullName evidence="4">Probable multidrug resistance protein NorM</fullName>
    </recommendedName>
    <alternativeName>
        <fullName evidence="12">Multidrug-efflux transporter</fullName>
    </alternativeName>
</protein>
<gene>
    <name evidence="14" type="ORF">GCM10022378_18710</name>
</gene>
<dbReference type="InterPro" id="IPR048279">
    <property type="entry name" value="MdtK-like"/>
</dbReference>